<evidence type="ECO:0000313" key="1">
    <source>
        <dbReference type="EMBL" id="GGK40281.1"/>
    </source>
</evidence>
<dbReference type="AlphaFoldDB" id="A0A917V5N8"/>
<proteinExistence type="predicted"/>
<accession>A0A917V5N8</accession>
<evidence type="ECO:0000313" key="2">
    <source>
        <dbReference type="Proteomes" id="UP000612956"/>
    </source>
</evidence>
<dbReference type="RefSeq" id="WP_188827586.1">
    <property type="nucleotide sequence ID" value="NZ_BMMW01000001.1"/>
</dbReference>
<protein>
    <submittedName>
        <fullName evidence="1">Uncharacterized protein</fullName>
    </submittedName>
</protein>
<keyword evidence="2" id="KW-1185">Reference proteome</keyword>
<comment type="caution">
    <text evidence="1">The sequence shown here is derived from an EMBL/GenBank/DDBJ whole genome shotgun (WGS) entry which is preliminary data.</text>
</comment>
<reference evidence="1" key="2">
    <citation type="submission" date="2020-09" db="EMBL/GenBank/DDBJ databases">
        <authorList>
            <person name="Sun Q."/>
            <person name="Zhou Y."/>
        </authorList>
    </citation>
    <scope>NUCLEOTIDE SEQUENCE</scope>
    <source>
        <strain evidence="1">CGMCC 4.7278</strain>
    </source>
</reference>
<sequence>MRIVAVIDGTDPSGRPIVNRQQLHPEVANSLLHYLQNAPVVLAARSYDTDMFAPSDRDVPMNFHTDGTFIWPGAVWHYLRKYGLPPSPELMEHVARQGYRVPDVSEAARQAAVQTIVGQ</sequence>
<reference evidence="1" key="1">
    <citation type="journal article" date="2014" name="Int. J. Syst. Evol. Microbiol.">
        <title>Complete genome sequence of Corynebacterium casei LMG S-19264T (=DSM 44701T), isolated from a smear-ripened cheese.</title>
        <authorList>
            <consortium name="US DOE Joint Genome Institute (JGI-PGF)"/>
            <person name="Walter F."/>
            <person name="Albersmeier A."/>
            <person name="Kalinowski J."/>
            <person name="Ruckert C."/>
        </authorList>
    </citation>
    <scope>NUCLEOTIDE SEQUENCE</scope>
    <source>
        <strain evidence="1">CGMCC 4.7278</strain>
    </source>
</reference>
<dbReference type="EMBL" id="BMMW01000001">
    <property type="protein sequence ID" value="GGK40281.1"/>
    <property type="molecule type" value="Genomic_DNA"/>
</dbReference>
<organism evidence="1 2">
    <name type="scientific">Nocardia camponoti</name>
    <dbReference type="NCBI Taxonomy" id="1616106"/>
    <lineage>
        <taxon>Bacteria</taxon>
        <taxon>Bacillati</taxon>
        <taxon>Actinomycetota</taxon>
        <taxon>Actinomycetes</taxon>
        <taxon>Mycobacteriales</taxon>
        <taxon>Nocardiaceae</taxon>
        <taxon>Nocardia</taxon>
    </lineage>
</organism>
<gene>
    <name evidence="1" type="ORF">GCM10011591_09910</name>
</gene>
<name>A0A917V5N8_9NOCA</name>
<dbReference type="Proteomes" id="UP000612956">
    <property type="component" value="Unassembled WGS sequence"/>
</dbReference>